<dbReference type="Pfam" id="PF17384">
    <property type="entry name" value="DUF150_C"/>
    <property type="match status" value="1"/>
</dbReference>
<dbReference type="InterPro" id="IPR035956">
    <property type="entry name" value="RimP_N_sf"/>
</dbReference>
<gene>
    <name evidence="3" type="primary">rimP</name>
    <name evidence="6" type="ORF">CRECT_1972</name>
</gene>
<dbReference type="Pfam" id="PF02576">
    <property type="entry name" value="RimP_N"/>
    <property type="match status" value="1"/>
</dbReference>
<dbReference type="PANTHER" id="PTHR33867:SF1">
    <property type="entry name" value="RIBOSOME MATURATION FACTOR RIMP"/>
    <property type="match status" value="1"/>
</dbReference>
<sequence>MQNLENLISQCGVQLYDVEVANENGRAIYRIYIAKPGGVNLDDCEKVSRLLSPIFDVEPPLSGDYVLEVSSPGLERKLEKPSHFISSVGELAKISAEVDGENKKLKGKILSADDDETSLESEGQILKIKIANIKKAKTYIEW</sequence>
<evidence type="ECO:0000256" key="1">
    <source>
        <dbReference type="ARBA" id="ARBA00022490"/>
    </source>
</evidence>
<dbReference type="PANTHER" id="PTHR33867">
    <property type="entry name" value="RIBOSOME MATURATION FACTOR RIMP"/>
    <property type="match status" value="1"/>
</dbReference>
<evidence type="ECO:0000256" key="2">
    <source>
        <dbReference type="ARBA" id="ARBA00022517"/>
    </source>
</evidence>
<dbReference type="InterPro" id="IPR003728">
    <property type="entry name" value="Ribosome_maturation_RimP"/>
</dbReference>
<comment type="subcellular location">
    <subcellularLocation>
        <location evidence="3">Cytoplasm</location>
    </subcellularLocation>
</comment>
<comment type="function">
    <text evidence="3">Required for maturation of 30S ribosomal subunits.</text>
</comment>
<dbReference type="InterPro" id="IPR028989">
    <property type="entry name" value="RimP_N"/>
</dbReference>
<reference evidence="6 7" key="1">
    <citation type="submission" date="2016-07" db="EMBL/GenBank/DDBJ databases">
        <title>Comparative genomics of the Campylobacter concisus group.</title>
        <authorList>
            <person name="Miller W.G."/>
            <person name="Yee E."/>
            <person name="Chapman M.H."/>
            <person name="Huynh S."/>
            <person name="Bono J.L."/>
            <person name="On S.L.W."/>
            <person name="StLeger J."/>
            <person name="Foster G."/>
            <person name="Parker C.T."/>
        </authorList>
    </citation>
    <scope>NUCLEOTIDE SEQUENCE [LARGE SCALE GENOMIC DNA]</scope>
    <source>
        <strain evidence="6 7">ATCC 33238</strain>
    </source>
</reference>
<dbReference type="EMBL" id="CP012543">
    <property type="protein sequence ID" value="QCD47578.1"/>
    <property type="molecule type" value="Genomic_DNA"/>
</dbReference>
<name>A0A6G5QPC1_CAMRE</name>
<proteinExistence type="inferred from homology"/>
<comment type="similarity">
    <text evidence="3">Belongs to the RimP family.</text>
</comment>
<dbReference type="RefSeq" id="WP_002943829.1">
    <property type="nucleotide sequence ID" value="NZ_CP012543.1"/>
</dbReference>
<dbReference type="SUPFAM" id="SSF75420">
    <property type="entry name" value="YhbC-like, N-terminal domain"/>
    <property type="match status" value="1"/>
</dbReference>
<dbReference type="GO" id="GO:0006412">
    <property type="term" value="P:translation"/>
    <property type="evidence" value="ECO:0007669"/>
    <property type="project" value="TreeGrafter"/>
</dbReference>
<dbReference type="InterPro" id="IPR036847">
    <property type="entry name" value="RimP_C_sf"/>
</dbReference>
<dbReference type="Proteomes" id="UP000502377">
    <property type="component" value="Chromosome"/>
</dbReference>
<dbReference type="HAMAP" id="MF_01077">
    <property type="entry name" value="RimP"/>
    <property type="match status" value="1"/>
</dbReference>
<protein>
    <recommendedName>
        <fullName evidence="3">Ribosome maturation factor RimP</fullName>
    </recommendedName>
</protein>
<accession>A0A6G5QPC1</accession>
<dbReference type="CDD" id="cd01734">
    <property type="entry name" value="YlxS_C"/>
    <property type="match status" value="1"/>
</dbReference>
<keyword evidence="1 3" id="KW-0963">Cytoplasm</keyword>
<dbReference type="KEGG" id="crx:CRECT_1972"/>
<dbReference type="AlphaFoldDB" id="A0A6G5QPC1"/>
<dbReference type="GO" id="GO:0005829">
    <property type="term" value="C:cytosol"/>
    <property type="evidence" value="ECO:0007669"/>
    <property type="project" value="TreeGrafter"/>
</dbReference>
<evidence type="ECO:0000256" key="3">
    <source>
        <dbReference type="HAMAP-Rule" id="MF_01077"/>
    </source>
</evidence>
<evidence type="ECO:0000259" key="5">
    <source>
        <dbReference type="Pfam" id="PF17384"/>
    </source>
</evidence>
<feature type="domain" description="Ribosome maturation factor RimP N-terminal" evidence="4">
    <location>
        <begin position="4"/>
        <end position="75"/>
    </location>
</feature>
<evidence type="ECO:0000313" key="6">
    <source>
        <dbReference type="EMBL" id="QCD47578.1"/>
    </source>
</evidence>
<dbReference type="InterPro" id="IPR028998">
    <property type="entry name" value="RimP_C"/>
</dbReference>
<dbReference type="GO" id="GO:0000028">
    <property type="term" value="P:ribosomal small subunit assembly"/>
    <property type="evidence" value="ECO:0007669"/>
    <property type="project" value="TreeGrafter"/>
</dbReference>
<organism evidence="6 7">
    <name type="scientific">Campylobacter rectus</name>
    <name type="common">Wolinella recta</name>
    <dbReference type="NCBI Taxonomy" id="203"/>
    <lineage>
        <taxon>Bacteria</taxon>
        <taxon>Pseudomonadati</taxon>
        <taxon>Campylobacterota</taxon>
        <taxon>Epsilonproteobacteria</taxon>
        <taxon>Campylobacterales</taxon>
        <taxon>Campylobacteraceae</taxon>
        <taxon>Campylobacter</taxon>
    </lineage>
</organism>
<dbReference type="SUPFAM" id="SSF74942">
    <property type="entry name" value="YhbC-like, C-terminal domain"/>
    <property type="match status" value="1"/>
</dbReference>
<feature type="domain" description="Ribosome maturation factor RimP C-terminal" evidence="5">
    <location>
        <begin position="78"/>
        <end position="142"/>
    </location>
</feature>
<evidence type="ECO:0000313" key="7">
    <source>
        <dbReference type="Proteomes" id="UP000502377"/>
    </source>
</evidence>
<dbReference type="NCBIfam" id="NF011232">
    <property type="entry name" value="PRK14639.1"/>
    <property type="match status" value="1"/>
</dbReference>
<evidence type="ECO:0000259" key="4">
    <source>
        <dbReference type="Pfam" id="PF02576"/>
    </source>
</evidence>
<keyword evidence="2 3" id="KW-0690">Ribosome biogenesis</keyword>
<dbReference type="Gene3D" id="3.30.300.70">
    <property type="entry name" value="RimP-like superfamily, N-terminal"/>
    <property type="match status" value="1"/>
</dbReference>